<dbReference type="GO" id="GO:0006269">
    <property type="term" value="P:DNA replication, synthesis of primer"/>
    <property type="evidence" value="ECO:0007669"/>
    <property type="project" value="UniProtKB-KW"/>
</dbReference>
<dbReference type="NCBIfam" id="TIGR04418">
    <property type="entry name" value="PriB_gamma"/>
    <property type="match status" value="1"/>
</dbReference>
<keyword evidence="3 4" id="KW-0238">DNA-binding</keyword>
<dbReference type="GO" id="GO:0003697">
    <property type="term" value="F:single-stranded DNA binding"/>
    <property type="evidence" value="ECO:0007669"/>
    <property type="project" value="InterPro"/>
</dbReference>
<dbReference type="Pfam" id="PF22657">
    <property type="entry name" value="SSB_1"/>
    <property type="match status" value="1"/>
</dbReference>
<accession>A0A451D2V0</accession>
<dbReference type="EMBL" id="LR217703">
    <property type="protein sequence ID" value="VFP79997.1"/>
    <property type="molecule type" value="Genomic_DNA"/>
</dbReference>
<dbReference type="InterPro" id="IPR023646">
    <property type="entry name" value="Prisomal_replication_PriB"/>
</dbReference>
<keyword evidence="1" id="KW-0639">Primosome</keyword>
<evidence type="ECO:0000313" key="5">
    <source>
        <dbReference type="EMBL" id="VFP79997.1"/>
    </source>
</evidence>
<reference evidence="5 6" key="1">
    <citation type="submission" date="2019-02" db="EMBL/GenBank/DDBJ databases">
        <authorList>
            <person name="Manzano-Marin A."/>
            <person name="Manzano-Marin A."/>
        </authorList>
    </citation>
    <scope>NUCLEOTIDE SEQUENCE [LARGE SCALE GENOMIC DNA]</scope>
    <source>
        <strain evidence="5 6">ErCicuneomaculata</strain>
    </source>
</reference>
<dbReference type="PROSITE" id="PS50935">
    <property type="entry name" value="SSB"/>
    <property type="match status" value="1"/>
</dbReference>
<gene>
    <name evidence="5" type="primary">priB</name>
    <name evidence="5" type="ORF">ERCICUMA2628_493</name>
</gene>
<evidence type="ECO:0000313" key="6">
    <source>
        <dbReference type="Proteomes" id="UP000294412"/>
    </source>
</evidence>
<dbReference type="RefSeq" id="WP_232037473.1">
    <property type="nucleotide sequence ID" value="NZ_LR217703.1"/>
</dbReference>
<dbReference type="AlphaFoldDB" id="A0A451D2V0"/>
<name>A0A451D2V0_9GAMM</name>
<dbReference type="GO" id="GO:1990077">
    <property type="term" value="C:primosome complex"/>
    <property type="evidence" value="ECO:0007669"/>
    <property type="project" value="UniProtKB-KW"/>
</dbReference>
<sequence>MQVNCSTLSGIVRREPKRVVSPSGILHCQFSIEHRSHNTEAGCNRRVWCLVPVVMSFTVLQEIPEYIQVGSLLKVQGFLCGHKGHNSLYQIVLHAKNIELIKSGEYLNGTLFSSS</sequence>
<dbReference type="InterPro" id="IPR012340">
    <property type="entry name" value="NA-bd_OB-fold"/>
</dbReference>
<dbReference type="Gene3D" id="2.40.50.140">
    <property type="entry name" value="Nucleic acid-binding proteins"/>
    <property type="match status" value="1"/>
</dbReference>
<evidence type="ECO:0000256" key="2">
    <source>
        <dbReference type="ARBA" id="ARBA00022705"/>
    </source>
</evidence>
<dbReference type="InterPro" id="IPR000424">
    <property type="entry name" value="Primosome_PriB/ssb"/>
</dbReference>
<evidence type="ECO:0000256" key="3">
    <source>
        <dbReference type="ARBA" id="ARBA00023125"/>
    </source>
</evidence>
<dbReference type="SUPFAM" id="SSF50249">
    <property type="entry name" value="Nucleic acid-binding proteins"/>
    <property type="match status" value="1"/>
</dbReference>
<evidence type="ECO:0000256" key="1">
    <source>
        <dbReference type="ARBA" id="ARBA00022515"/>
    </source>
</evidence>
<keyword evidence="2" id="KW-0235">DNA replication</keyword>
<evidence type="ECO:0000256" key="4">
    <source>
        <dbReference type="PROSITE-ProRule" id="PRU00252"/>
    </source>
</evidence>
<protein>
    <submittedName>
        <fullName evidence="5">Primosomal replication protein N</fullName>
    </submittedName>
</protein>
<dbReference type="Proteomes" id="UP000294412">
    <property type="component" value="Chromosome"/>
</dbReference>
<dbReference type="PIRSF" id="PIRSF003135">
    <property type="entry name" value="Primosomal_n"/>
    <property type="match status" value="1"/>
</dbReference>
<proteinExistence type="predicted"/>
<organism evidence="5 6">
    <name type="scientific">Candidatus Erwinia haradaeae</name>
    <dbReference type="NCBI Taxonomy" id="1922217"/>
    <lineage>
        <taxon>Bacteria</taxon>
        <taxon>Pseudomonadati</taxon>
        <taxon>Pseudomonadota</taxon>
        <taxon>Gammaproteobacteria</taxon>
        <taxon>Enterobacterales</taxon>
        <taxon>Erwiniaceae</taxon>
        <taxon>Erwinia</taxon>
    </lineage>
</organism>